<name>A0ABQ0L030_MYCCL</name>
<feature type="region of interest" description="Disordered" evidence="1">
    <location>
        <begin position="1"/>
        <end position="40"/>
    </location>
</feature>
<reference evidence="2" key="1">
    <citation type="submission" date="2014-09" db="EMBL/GenBank/DDBJ databases">
        <title>Genome sequence of the luminous mushroom Mycena chlorophos for searching fungal bioluminescence genes.</title>
        <authorList>
            <person name="Tanaka Y."/>
            <person name="Kasuga D."/>
            <person name="Oba Y."/>
            <person name="Hase S."/>
            <person name="Sato K."/>
            <person name="Oba Y."/>
            <person name="Sakakibara Y."/>
        </authorList>
    </citation>
    <scope>NUCLEOTIDE SEQUENCE</scope>
</reference>
<evidence type="ECO:0000256" key="1">
    <source>
        <dbReference type="SAM" id="MobiDB-lite"/>
    </source>
</evidence>
<evidence type="ECO:0000313" key="3">
    <source>
        <dbReference type="Proteomes" id="UP000815677"/>
    </source>
</evidence>
<organism evidence="2 3">
    <name type="scientific">Mycena chlorophos</name>
    <name type="common">Agaric fungus</name>
    <name type="synonym">Agaricus chlorophos</name>
    <dbReference type="NCBI Taxonomy" id="658473"/>
    <lineage>
        <taxon>Eukaryota</taxon>
        <taxon>Fungi</taxon>
        <taxon>Dikarya</taxon>
        <taxon>Basidiomycota</taxon>
        <taxon>Agaricomycotina</taxon>
        <taxon>Agaricomycetes</taxon>
        <taxon>Agaricomycetidae</taxon>
        <taxon>Agaricales</taxon>
        <taxon>Marasmiineae</taxon>
        <taxon>Mycenaceae</taxon>
        <taxon>Mycena</taxon>
    </lineage>
</organism>
<gene>
    <name evidence="2" type="ORF">MCHLO_01531</name>
</gene>
<sequence>MERAPDQSASTRCKPSRRQGSLLAASNTTASVVDPVEQPASSPLAAFDADSAASNLSHPATEQPALSRAFPTQRRAELYERVRQRAQGLHVSSTPIPAVVVPISLPPVKSVVTVIPAPVYAQASTTARQELKKREAARKSRIFPVWCWDKNAEKLDNGSALDQGRPIDEVDVPNPGAPADLRFALQQNIKQRAQKVALLQDQLDPAILSSLNWMFKLVREQETTAREIDATYVNWKSFAEPLYTAWSYLQTGRNRHTMAKPWLISRVGQLALEGIGSPDPLIASYRSNVAAWGHLLDVDEKATAALWLTVLWHRRGGRGWLDDSVCALRELDMRWKSLETIIEALVL</sequence>
<keyword evidence="3" id="KW-1185">Reference proteome</keyword>
<proteinExistence type="predicted"/>
<protein>
    <submittedName>
        <fullName evidence="2">Uncharacterized protein</fullName>
    </submittedName>
</protein>
<dbReference type="EMBL" id="DF839385">
    <property type="protein sequence ID" value="GAT43867.1"/>
    <property type="molecule type" value="Genomic_DNA"/>
</dbReference>
<accession>A0ABQ0L030</accession>
<dbReference type="Proteomes" id="UP000815677">
    <property type="component" value="Unassembled WGS sequence"/>
</dbReference>
<evidence type="ECO:0000313" key="2">
    <source>
        <dbReference type="EMBL" id="GAT43867.1"/>
    </source>
</evidence>